<evidence type="ECO:0000259" key="8">
    <source>
        <dbReference type="PROSITE" id="PS50114"/>
    </source>
</evidence>
<comment type="caution">
    <text evidence="9">The sequence shown here is derived from an EMBL/GenBank/DDBJ whole genome shotgun (WGS) entry which is preliminary data.</text>
</comment>
<evidence type="ECO:0000256" key="7">
    <source>
        <dbReference type="SAM" id="MobiDB-lite"/>
    </source>
</evidence>
<dbReference type="EMBL" id="ADBJ01000043">
    <property type="protein sequence ID" value="EFA77387.1"/>
    <property type="molecule type" value="Genomic_DNA"/>
</dbReference>
<keyword evidence="2 6" id="KW-0863">Zinc-finger</keyword>
<protein>
    <recommendedName>
        <fullName evidence="8">GATA-type domain-containing protein</fullName>
    </recommendedName>
</protein>
<feature type="domain" description="GATA-type" evidence="8">
    <location>
        <begin position="199"/>
        <end position="252"/>
    </location>
</feature>
<dbReference type="InterPro" id="IPR013088">
    <property type="entry name" value="Znf_NHR/GATA"/>
</dbReference>
<dbReference type="PANTHER" id="PTHR47172">
    <property type="entry name" value="OS01G0976800 PROTEIN"/>
    <property type="match status" value="1"/>
</dbReference>
<evidence type="ECO:0000256" key="5">
    <source>
        <dbReference type="ARBA" id="ARBA00023163"/>
    </source>
</evidence>
<feature type="compositionally biased region" description="Low complexity" evidence="7">
    <location>
        <begin position="150"/>
        <end position="164"/>
    </location>
</feature>
<dbReference type="InParanoid" id="D3BN25"/>
<keyword evidence="1" id="KW-0479">Metal-binding</keyword>
<dbReference type="CDD" id="cd00202">
    <property type="entry name" value="ZnF_GATA"/>
    <property type="match status" value="1"/>
</dbReference>
<evidence type="ECO:0000313" key="10">
    <source>
        <dbReference type="Proteomes" id="UP000001396"/>
    </source>
</evidence>
<dbReference type="PROSITE" id="PS00344">
    <property type="entry name" value="GATA_ZN_FINGER_1"/>
    <property type="match status" value="1"/>
</dbReference>
<evidence type="ECO:0000256" key="3">
    <source>
        <dbReference type="ARBA" id="ARBA00022833"/>
    </source>
</evidence>
<dbReference type="SMART" id="SM00401">
    <property type="entry name" value="ZnF_GATA"/>
    <property type="match status" value="1"/>
</dbReference>
<name>D3BN25_HETP5</name>
<feature type="compositionally biased region" description="Low complexity" evidence="7">
    <location>
        <begin position="279"/>
        <end position="303"/>
    </location>
</feature>
<dbReference type="InterPro" id="IPR000679">
    <property type="entry name" value="Znf_GATA"/>
</dbReference>
<dbReference type="AlphaFoldDB" id="D3BN25"/>
<dbReference type="RefSeq" id="XP_020429516.1">
    <property type="nucleotide sequence ID" value="XM_020583329.1"/>
</dbReference>
<dbReference type="GO" id="GO:0006355">
    <property type="term" value="P:regulation of DNA-templated transcription"/>
    <property type="evidence" value="ECO:0007669"/>
    <property type="project" value="InterPro"/>
</dbReference>
<keyword evidence="5" id="KW-0804">Transcription</keyword>
<organism evidence="9 10">
    <name type="scientific">Heterostelium pallidum (strain ATCC 26659 / Pp 5 / PN500)</name>
    <name type="common">Cellular slime mold</name>
    <name type="synonym">Polysphondylium pallidum</name>
    <dbReference type="NCBI Taxonomy" id="670386"/>
    <lineage>
        <taxon>Eukaryota</taxon>
        <taxon>Amoebozoa</taxon>
        <taxon>Evosea</taxon>
        <taxon>Eumycetozoa</taxon>
        <taxon>Dictyostelia</taxon>
        <taxon>Acytosteliales</taxon>
        <taxon>Acytosteliaceae</taxon>
        <taxon>Heterostelium</taxon>
    </lineage>
</organism>
<dbReference type="PROSITE" id="PS50114">
    <property type="entry name" value="GATA_ZN_FINGER_2"/>
    <property type="match status" value="1"/>
</dbReference>
<keyword evidence="10" id="KW-1185">Reference proteome</keyword>
<dbReference type="GO" id="GO:0043565">
    <property type="term" value="F:sequence-specific DNA binding"/>
    <property type="evidence" value="ECO:0007669"/>
    <property type="project" value="InterPro"/>
</dbReference>
<dbReference type="PROSITE" id="PS51257">
    <property type="entry name" value="PROKAR_LIPOPROTEIN"/>
    <property type="match status" value="1"/>
</dbReference>
<dbReference type="SUPFAM" id="SSF57716">
    <property type="entry name" value="Glucocorticoid receptor-like (DNA-binding domain)"/>
    <property type="match status" value="1"/>
</dbReference>
<dbReference type="GO" id="GO:0008270">
    <property type="term" value="F:zinc ion binding"/>
    <property type="evidence" value="ECO:0007669"/>
    <property type="project" value="UniProtKB-KW"/>
</dbReference>
<feature type="region of interest" description="Disordered" evidence="7">
    <location>
        <begin position="275"/>
        <end position="333"/>
    </location>
</feature>
<reference evidence="9 10" key="1">
    <citation type="journal article" date="2011" name="Genome Res.">
        <title>Phylogeny-wide analysis of social amoeba genomes highlights ancient origins for complex intercellular communication.</title>
        <authorList>
            <person name="Heidel A.J."/>
            <person name="Lawal H.M."/>
            <person name="Felder M."/>
            <person name="Schilde C."/>
            <person name="Helps N.R."/>
            <person name="Tunggal B."/>
            <person name="Rivero F."/>
            <person name="John U."/>
            <person name="Schleicher M."/>
            <person name="Eichinger L."/>
            <person name="Platzer M."/>
            <person name="Noegel A.A."/>
            <person name="Schaap P."/>
            <person name="Gloeckner G."/>
        </authorList>
    </citation>
    <scope>NUCLEOTIDE SEQUENCE [LARGE SCALE GENOMIC DNA]</scope>
    <source>
        <strain evidence="10">ATCC 26659 / Pp 5 / PN500</strain>
    </source>
</reference>
<dbReference type="PANTHER" id="PTHR47172:SF24">
    <property type="entry name" value="GATA ZINC FINGER DOMAIN-CONTAINING PROTEIN 14-RELATED"/>
    <property type="match status" value="1"/>
</dbReference>
<sequence length="333" mass="37143">MKQSSPSLSSSNCSIGATSCTVPTSISPNLNSYHHHNNLCNYPISPNLLFVQPSPPLQPQVPTSPMIQPVSPFMKGSSTSPNILSSNSYFFNSPTFAASIPSIQLPPIHLPIDRTKNLGTSLNQPVAIALSKSTSVIQSQIPRHKTPLQLSKSSPSISPSISPTLKSAQIKQQHHQQQLFDFYYPIKKVAKNPIGRPRSKRPERCAICKATETPEWRKGEKGQDLCNACGLKLRKEREARKMLILNNILNKEEPSENNIQQFQNTNFMDSKQYFTSVHPQQAQQQPPQQTQLQQQQQQSLQPTVPCRQSGNKCIRTSKDTNTSNVLPNKKLKM</sequence>
<evidence type="ECO:0000256" key="2">
    <source>
        <dbReference type="ARBA" id="ARBA00022771"/>
    </source>
</evidence>
<dbReference type="Gene3D" id="3.30.50.10">
    <property type="entry name" value="Erythroid Transcription Factor GATA-1, subunit A"/>
    <property type="match status" value="1"/>
</dbReference>
<accession>D3BN25</accession>
<dbReference type="GeneID" id="31368069"/>
<evidence type="ECO:0000256" key="1">
    <source>
        <dbReference type="ARBA" id="ARBA00022723"/>
    </source>
</evidence>
<evidence type="ECO:0000313" key="9">
    <source>
        <dbReference type="EMBL" id="EFA77387.1"/>
    </source>
</evidence>
<dbReference type="Pfam" id="PF00320">
    <property type="entry name" value="GATA"/>
    <property type="match status" value="1"/>
</dbReference>
<keyword evidence="3" id="KW-0862">Zinc</keyword>
<evidence type="ECO:0000256" key="4">
    <source>
        <dbReference type="ARBA" id="ARBA00023015"/>
    </source>
</evidence>
<keyword evidence="4" id="KW-0805">Transcription regulation</keyword>
<feature type="region of interest" description="Disordered" evidence="7">
    <location>
        <begin position="144"/>
        <end position="164"/>
    </location>
</feature>
<gene>
    <name evidence="9" type="ORF">PPL_12602</name>
</gene>
<dbReference type="STRING" id="670386.D3BN25"/>
<dbReference type="Proteomes" id="UP000001396">
    <property type="component" value="Unassembled WGS sequence"/>
</dbReference>
<proteinExistence type="predicted"/>
<evidence type="ECO:0000256" key="6">
    <source>
        <dbReference type="PROSITE-ProRule" id="PRU00094"/>
    </source>
</evidence>